<evidence type="ECO:0000313" key="1">
    <source>
        <dbReference type="EMBL" id="MBX55159.1"/>
    </source>
</evidence>
<dbReference type="EMBL" id="GGEC01074675">
    <property type="protein sequence ID" value="MBX55159.1"/>
    <property type="molecule type" value="Transcribed_RNA"/>
</dbReference>
<reference evidence="1" key="1">
    <citation type="submission" date="2018-02" db="EMBL/GenBank/DDBJ databases">
        <title>Rhizophora mucronata_Transcriptome.</title>
        <authorList>
            <person name="Meera S.P."/>
            <person name="Sreeshan A."/>
            <person name="Augustine A."/>
        </authorList>
    </citation>
    <scope>NUCLEOTIDE SEQUENCE</scope>
    <source>
        <tissue evidence="1">Leaf</tissue>
    </source>
</reference>
<protein>
    <submittedName>
        <fullName evidence="1">Uncharacterized protein</fullName>
    </submittedName>
</protein>
<organism evidence="1">
    <name type="scientific">Rhizophora mucronata</name>
    <name type="common">Asiatic mangrove</name>
    <dbReference type="NCBI Taxonomy" id="61149"/>
    <lineage>
        <taxon>Eukaryota</taxon>
        <taxon>Viridiplantae</taxon>
        <taxon>Streptophyta</taxon>
        <taxon>Embryophyta</taxon>
        <taxon>Tracheophyta</taxon>
        <taxon>Spermatophyta</taxon>
        <taxon>Magnoliopsida</taxon>
        <taxon>eudicotyledons</taxon>
        <taxon>Gunneridae</taxon>
        <taxon>Pentapetalae</taxon>
        <taxon>rosids</taxon>
        <taxon>fabids</taxon>
        <taxon>Malpighiales</taxon>
        <taxon>Rhizophoraceae</taxon>
        <taxon>Rhizophora</taxon>
    </lineage>
</organism>
<name>A0A2P2PKJ4_RHIMU</name>
<accession>A0A2P2PKJ4</accession>
<proteinExistence type="predicted"/>
<sequence>MEKRTKQISWCHSSSSYYLVSAFLVNIMYRYSWWNISFNAFKDVPSPQTINAGTDPWSLKLVSAA</sequence>
<dbReference type="AlphaFoldDB" id="A0A2P2PKJ4"/>